<sequence length="395" mass="44632">MSRIYENWDRLVGATLCREELRRLSLMTPTPSELSSVSSSFSFPARGLSFDFSELLVGNSFTYDQILQATDSLSHSNLIKKGHSGDLYIGVFEDGSRAVIKRIDLSSQVNRELHLRFISELEFMRKASHSRLVPLMGHCLENVNVKFLVYKYMPNKDLSSYLSTKIVLDTVAERLQFSSLDWMTRLKIAIGAAEGLCYLHHECIPPIVHRDFEASSILLDENFEVRIGSLSEVYNAVEMFPKKTGLRNSFGCPRRGTKGKANATCAHDVSCFGKVLLQLVTGRLLRPSAAPGDSPENPVSPVSSTNHWKDLRLQIYDKDLVRSILDPPLTMEEDRFLEVWAMAIVALACLHPKPSRRPQMAQVLKSLKNRKISQSSYYEMARTIEEIANCFFSTL</sequence>
<dbReference type="InterPro" id="IPR051824">
    <property type="entry name" value="LRR_Rcpt-Like_S/T_Kinase"/>
</dbReference>
<dbReference type="PROSITE" id="PS50011">
    <property type="entry name" value="PROTEIN_KINASE_DOM"/>
    <property type="match status" value="1"/>
</dbReference>
<dbReference type="EMBL" id="OX459121">
    <property type="protein sequence ID" value="CAI9104517.1"/>
    <property type="molecule type" value="Genomic_DNA"/>
</dbReference>
<dbReference type="FunFam" id="1.10.510.10:FF:000448">
    <property type="entry name" value="Putative LRR receptor-like serine/threonine-protein kinase"/>
    <property type="match status" value="1"/>
</dbReference>
<dbReference type="InterPro" id="IPR000719">
    <property type="entry name" value="Prot_kinase_dom"/>
</dbReference>
<dbReference type="PANTHER" id="PTHR48006:SF50">
    <property type="entry name" value="OS03G0724300 PROTEIN"/>
    <property type="match status" value="1"/>
</dbReference>
<name>A0AAV1DCW0_OLDCO</name>
<feature type="domain" description="Protein kinase" evidence="2">
    <location>
        <begin position="73"/>
        <end position="378"/>
    </location>
</feature>
<dbReference type="Gene3D" id="1.10.510.10">
    <property type="entry name" value="Transferase(Phosphotransferase) domain 1"/>
    <property type="match status" value="1"/>
</dbReference>
<gene>
    <name evidence="3" type="ORF">OLC1_LOCUS13428</name>
</gene>
<dbReference type="Gene3D" id="3.30.200.20">
    <property type="entry name" value="Phosphorylase Kinase, domain 1"/>
    <property type="match status" value="1"/>
</dbReference>
<evidence type="ECO:0000313" key="4">
    <source>
        <dbReference type="Proteomes" id="UP001161247"/>
    </source>
</evidence>
<dbReference type="Proteomes" id="UP001161247">
    <property type="component" value="Chromosome 4"/>
</dbReference>
<reference evidence="3" key="1">
    <citation type="submission" date="2023-03" db="EMBL/GenBank/DDBJ databases">
        <authorList>
            <person name="Julca I."/>
        </authorList>
    </citation>
    <scope>NUCLEOTIDE SEQUENCE</scope>
</reference>
<dbReference type="SUPFAM" id="SSF56112">
    <property type="entry name" value="Protein kinase-like (PK-like)"/>
    <property type="match status" value="1"/>
</dbReference>
<organism evidence="3 4">
    <name type="scientific">Oldenlandia corymbosa var. corymbosa</name>
    <dbReference type="NCBI Taxonomy" id="529605"/>
    <lineage>
        <taxon>Eukaryota</taxon>
        <taxon>Viridiplantae</taxon>
        <taxon>Streptophyta</taxon>
        <taxon>Embryophyta</taxon>
        <taxon>Tracheophyta</taxon>
        <taxon>Spermatophyta</taxon>
        <taxon>Magnoliopsida</taxon>
        <taxon>eudicotyledons</taxon>
        <taxon>Gunneridae</taxon>
        <taxon>Pentapetalae</taxon>
        <taxon>asterids</taxon>
        <taxon>lamiids</taxon>
        <taxon>Gentianales</taxon>
        <taxon>Rubiaceae</taxon>
        <taxon>Rubioideae</taxon>
        <taxon>Spermacoceae</taxon>
        <taxon>Hedyotis-Oldenlandia complex</taxon>
        <taxon>Oldenlandia</taxon>
    </lineage>
</organism>
<dbReference type="PANTHER" id="PTHR48006">
    <property type="entry name" value="LEUCINE-RICH REPEAT-CONTAINING PROTEIN DDB_G0281931-RELATED"/>
    <property type="match status" value="1"/>
</dbReference>
<protein>
    <submittedName>
        <fullName evidence="3">OLC1v1003206C1</fullName>
    </submittedName>
</protein>
<dbReference type="GO" id="GO:0016020">
    <property type="term" value="C:membrane"/>
    <property type="evidence" value="ECO:0007669"/>
    <property type="project" value="UniProtKB-SubCell"/>
</dbReference>
<dbReference type="InterPro" id="IPR001245">
    <property type="entry name" value="Ser-Thr/Tyr_kinase_cat_dom"/>
</dbReference>
<dbReference type="FunFam" id="3.30.200.20:FF:000433">
    <property type="entry name" value="Predicted protein"/>
    <property type="match status" value="1"/>
</dbReference>
<comment type="subcellular location">
    <subcellularLocation>
        <location evidence="1">Membrane</location>
        <topology evidence="1">Single-pass type I membrane protein</topology>
    </subcellularLocation>
</comment>
<dbReference type="GO" id="GO:0004672">
    <property type="term" value="F:protein kinase activity"/>
    <property type="evidence" value="ECO:0007669"/>
    <property type="project" value="InterPro"/>
</dbReference>
<dbReference type="InterPro" id="IPR011009">
    <property type="entry name" value="Kinase-like_dom_sf"/>
</dbReference>
<evidence type="ECO:0000259" key="2">
    <source>
        <dbReference type="PROSITE" id="PS50011"/>
    </source>
</evidence>
<evidence type="ECO:0000256" key="1">
    <source>
        <dbReference type="ARBA" id="ARBA00004479"/>
    </source>
</evidence>
<evidence type="ECO:0000313" key="3">
    <source>
        <dbReference type="EMBL" id="CAI9104517.1"/>
    </source>
</evidence>
<accession>A0AAV1DCW0</accession>
<proteinExistence type="predicted"/>
<dbReference type="AlphaFoldDB" id="A0AAV1DCW0"/>
<keyword evidence="4" id="KW-1185">Reference proteome</keyword>
<dbReference type="GO" id="GO:0005524">
    <property type="term" value="F:ATP binding"/>
    <property type="evidence" value="ECO:0007669"/>
    <property type="project" value="InterPro"/>
</dbReference>
<dbReference type="Pfam" id="PF07714">
    <property type="entry name" value="PK_Tyr_Ser-Thr"/>
    <property type="match status" value="1"/>
</dbReference>